<dbReference type="Pfam" id="PF05275">
    <property type="entry name" value="CopB"/>
    <property type="match status" value="1"/>
</dbReference>
<dbReference type="AlphaFoldDB" id="A0A0F9PM90"/>
<sequence>MKKLVMSVFLSIYAIPAFAYEMDKSDMPKMGHTYYTGKVSVDRLELARDDNDKTTAIWDVLAWYGGDIHRVYVKSEGENTQHDGKTTVLESAEVLYSRLIAPFWELQAGVGTRGELGSRKDMENYAAFSLYGKAPYRFEVDTTLRVNDYGDISMNSEVEYDIRLTQISYLQPRMEVSASLTPADEYDRPRGFNNLQLGLRYRYELSREFAPYIGVYWQTALGNSADILRKNNEDLDTVGVVLGTKFWF</sequence>
<accession>A0A0F9PM90</accession>
<proteinExistence type="predicted"/>
<organism evidence="1">
    <name type="scientific">marine sediment metagenome</name>
    <dbReference type="NCBI Taxonomy" id="412755"/>
    <lineage>
        <taxon>unclassified sequences</taxon>
        <taxon>metagenomes</taxon>
        <taxon>ecological metagenomes</taxon>
    </lineage>
</organism>
<reference evidence="1" key="1">
    <citation type="journal article" date="2015" name="Nature">
        <title>Complex archaea that bridge the gap between prokaryotes and eukaryotes.</title>
        <authorList>
            <person name="Spang A."/>
            <person name="Saw J.H."/>
            <person name="Jorgensen S.L."/>
            <person name="Zaremba-Niedzwiedzka K."/>
            <person name="Martijn J."/>
            <person name="Lind A.E."/>
            <person name="van Eijk R."/>
            <person name="Schleper C."/>
            <person name="Guy L."/>
            <person name="Ettema T.J."/>
        </authorList>
    </citation>
    <scope>NUCLEOTIDE SEQUENCE</scope>
</reference>
<comment type="caution">
    <text evidence="1">The sequence shown here is derived from an EMBL/GenBank/DDBJ whole genome shotgun (WGS) entry which is preliminary data.</text>
</comment>
<dbReference type="GO" id="GO:0005507">
    <property type="term" value="F:copper ion binding"/>
    <property type="evidence" value="ECO:0007669"/>
    <property type="project" value="InterPro"/>
</dbReference>
<dbReference type="GO" id="GO:0006878">
    <property type="term" value="P:intracellular copper ion homeostasis"/>
    <property type="evidence" value="ECO:0007669"/>
    <property type="project" value="InterPro"/>
</dbReference>
<dbReference type="GO" id="GO:0009279">
    <property type="term" value="C:cell outer membrane"/>
    <property type="evidence" value="ECO:0007669"/>
    <property type="project" value="InterPro"/>
</dbReference>
<name>A0A0F9PM90_9ZZZZ</name>
<evidence type="ECO:0008006" key="2">
    <source>
        <dbReference type="Google" id="ProtNLM"/>
    </source>
</evidence>
<dbReference type="EMBL" id="LAZR01002780">
    <property type="protein sequence ID" value="KKN25717.1"/>
    <property type="molecule type" value="Genomic_DNA"/>
</dbReference>
<evidence type="ECO:0000313" key="1">
    <source>
        <dbReference type="EMBL" id="KKN25717.1"/>
    </source>
</evidence>
<dbReference type="InterPro" id="IPR007939">
    <property type="entry name" value="Cu-R_B_prcur"/>
</dbReference>
<gene>
    <name evidence="1" type="ORF">LCGC14_0881960</name>
</gene>
<protein>
    <recommendedName>
        <fullName evidence="2">Copper resistance protein B</fullName>
    </recommendedName>
</protein>